<reference evidence="2" key="1">
    <citation type="submission" date="2021-04" db="EMBL/GenBank/DDBJ databases">
        <title>A novel Synergistetes isolate from a pyrite-forming mixed culture.</title>
        <authorList>
            <person name="Bunk B."/>
            <person name="Sproer C."/>
            <person name="Spring S."/>
            <person name="Pester M."/>
        </authorList>
    </citation>
    <scope>NUCLEOTIDE SEQUENCE [LARGE SCALE GENOMIC DNA]</scope>
    <source>
        <strain evidence="2">J.5.4.2-T.3.5.2</strain>
    </source>
</reference>
<dbReference type="Proteomes" id="UP000671879">
    <property type="component" value="Chromosome"/>
</dbReference>
<evidence type="ECO:0000313" key="1">
    <source>
        <dbReference type="EMBL" id="QTX31980.1"/>
    </source>
</evidence>
<dbReference type="KEGG" id="aram:KAR29_11760"/>
<name>A0A9Q7A6U0_9BACT</name>
<evidence type="ECO:0000313" key="2">
    <source>
        <dbReference type="Proteomes" id="UP000671879"/>
    </source>
</evidence>
<organism evidence="1 2">
    <name type="scientific">Aminithiophilus ramosus</name>
    <dbReference type="NCBI Taxonomy" id="3029084"/>
    <lineage>
        <taxon>Bacteria</taxon>
        <taxon>Thermotogati</taxon>
        <taxon>Synergistota</taxon>
        <taxon>Synergistia</taxon>
        <taxon>Synergistales</taxon>
        <taxon>Aminithiophilaceae</taxon>
        <taxon>Aminithiophilus</taxon>
    </lineage>
</organism>
<sequence>MAVWLRWPSGSSGFDGGIHLWRAFAARFGVIKALRRSYAASPVSKGESEMKDSVAYCGLFCESCGVYIATQNKDDKELERIAQKMKTKKEDIPCEGCRSKILSLHCRSCRYRECAQNKEIDNCEECHDFPCDELREFQGQMPHRAELFESARFRKEKGVTQWLEKMKEDYSCESCGFINSPYYIICKKCGNDPGNKFIRRNISLLKR</sequence>
<dbReference type="Pfam" id="PF12675">
    <property type="entry name" value="DUF3795"/>
    <property type="match status" value="1"/>
</dbReference>
<proteinExistence type="predicted"/>
<dbReference type="EMBL" id="CP072943">
    <property type="protein sequence ID" value="QTX31980.1"/>
    <property type="molecule type" value="Genomic_DNA"/>
</dbReference>
<protein>
    <submittedName>
        <fullName evidence="1">DUF3795 domain-containing protein</fullName>
    </submittedName>
</protein>
<keyword evidence="2" id="KW-1185">Reference proteome</keyword>
<dbReference type="RefSeq" id="WP_274373181.1">
    <property type="nucleotide sequence ID" value="NZ_CP072943.1"/>
</dbReference>
<accession>A0A9Q7A6U0</accession>
<dbReference type="InterPro" id="IPR024227">
    <property type="entry name" value="DUF3795"/>
</dbReference>
<gene>
    <name evidence="1" type="ORF">KAR29_11760</name>
</gene>
<dbReference type="AlphaFoldDB" id="A0A9Q7A6U0"/>